<gene>
    <name evidence="2" type="ORF">BpHYR1_018552</name>
</gene>
<keyword evidence="1" id="KW-0472">Membrane</keyword>
<evidence type="ECO:0000313" key="3">
    <source>
        <dbReference type="Proteomes" id="UP000276133"/>
    </source>
</evidence>
<feature type="transmembrane region" description="Helical" evidence="1">
    <location>
        <begin position="32"/>
        <end position="51"/>
    </location>
</feature>
<proteinExistence type="predicted"/>
<accession>A0A3M7P944</accession>
<name>A0A3M7P944_BRAPC</name>
<dbReference type="AlphaFoldDB" id="A0A3M7P944"/>
<reference evidence="2 3" key="1">
    <citation type="journal article" date="2018" name="Sci. Rep.">
        <title>Genomic signatures of local adaptation to the degree of environmental predictability in rotifers.</title>
        <authorList>
            <person name="Franch-Gras L."/>
            <person name="Hahn C."/>
            <person name="Garcia-Roger E.M."/>
            <person name="Carmona M.J."/>
            <person name="Serra M."/>
            <person name="Gomez A."/>
        </authorList>
    </citation>
    <scope>NUCLEOTIDE SEQUENCE [LARGE SCALE GENOMIC DNA]</scope>
    <source>
        <strain evidence="2">HYR1</strain>
    </source>
</reference>
<keyword evidence="1" id="KW-0812">Transmembrane</keyword>
<keyword evidence="1" id="KW-1133">Transmembrane helix</keyword>
<sequence>MSTTMFFLEKLVRVFIAVGVQKRNAKQENPNYCWSLGCILCLMGLWCNILIKNQLKFFKLKIKSRTISILKNHHHKFTEHRLVNFEI</sequence>
<organism evidence="2 3">
    <name type="scientific">Brachionus plicatilis</name>
    <name type="common">Marine rotifer</name>
    <name type="synonym">Brachionus muelleri</name>
    <dbReference type="NCBI Taxonomy" id="10195"/>
    <lineage>
        <taxon>Eukaryota</taxon>
        <taxon>Metazoa</taxon>
        <taxon>Spiralia</taxon>
        <taxon>Gnathifera</taxon>
        <taxon>Rotifera</taxon>
        <taxon>Eurotatoria</taxon>
        <taxon>Monogononta</taxon>
        <taxon>Pseudotrocha</taxon>
        <taxon>Ploima</taxon>
        <taxon>Brachionidae</taxon>
        <taxon>Brachionus</taxon>
    </lineage>
</organism>
<keyword evidence="3" id="KW-1185">Reference proteome</keyword>
<dbReference type="EMBL" id="REGN01012390">
    <property type="protein sequence ID" value="RMZ95509.1"/>
    <property type="molecule type" value="Genomic_DNA"/>
</dbReference>
<comment type="caution">
    <text evidence="2">The sequence shown here is derived from an EMBL/GenBank/DDBJ whole genome shotgun (WGS) entry which is preliminary data.</text>
</comment>
<dbReference type="Proteomes" id="UP000276133">
    <property type="component" value="Unassembled WGS sequence"/>
</dbReference>
<evidence type="ECO:0000256" key="1">
    <source>
        <dbReference type="SAM" id="Phobius"/>
    </source>
</evidence>
<protein>
    <submittedName>
        <fullName evidence="2">Uncharacterized protein</fullName>
    </submittedName>
</protein>
<evidence type="ECO:0000313" key="2">
    <source>
        <dbReference type="EMBL" id="RMZ95509.1"/>
    </source>
</evidence>